<evidence type="ECO:0000313" key="1">
    <source>
        <dbReference type="EMBL" id="KKN39319.1"/>
    </source>
</evidence>
<reference evidence="1" key="1">
    <citation type="journal article" date="2015" name="Nature">
        <title>Complex archaea that bridge the gap between prokaryotes and eukaryotes.</title>
        <authorList>
            <person name="Spang A."/>
            <person name="Saw J.H."/>
            <person name="Jorgensen S.L."/>
            <person name="Zaremba-Niedzwiedzka K."/>
            <person name="Martijn J."/>
            <person name="Lind A.E."/>
            <person name="van Eijk R."/>
            <person name="Schleper C."/>
            <person name="Guy L."/>
            <person name="Ettema T.J."/>
        </authorList>
    </citation>
    <scope>NUCLEOTIDE SEQUENCE</scope>
</reference>
<organism evidence="1">
    <name type="scientific">marine sediment metagenome</name>
    <dbReference type="NCBI Taxonomy" id="412755"/>
    <lineage>
        <taxon>unclassified sequences</taxon>
        <taxon>metagenomes</taxon>
        <taxon>ecological metagenomes</taxon>
    </lineage>
</organism>
<proteinExistence type="predicted"/>
<name>A0A0F9Q9Z5_9ZZZZ</name>
<accession>A0A0F9Q9Z5</accession>
<dbReference type="EMBL" id="LAZR01001771">
    <property type="protein sequence ID" value="KKN39319.1"/>
    <property type="molecule type" value="Genomic_DNA"/>
</dbReference>
<protein>
    <submittedName>
        <fullName evidence="1">Uncharacterized protein</fullName>
    </submittedName>
</protein>
<gene>
    <name evidence="1" type="ORF">LCGC14_0744710</name>
</gene>
<comment type="caution">
    <text evidence="1">The sequence shown here is derived from an EMBL/GenBank/DDBJ whole genome shotgun (WGS) entry which is preliminary data.</text>
</comment>
<sequence>MRLTGKDFFYLYWIRFEYFNCITYPRKTNVFYPLVYIISQIEPFNVKNMIAKRNYYKSIGTLFILEKDRTYCVKSFL</sequence>
<dbReference type="AlphaFoldDB" id="A0A0F9Q9Z5"/>